<dbReference type="Proteomes" id="UP000293671">
    <property type="component" value="Unassembled WGS sequence"/>
</dbReference>
<keyword evidence="10" id="KW-1185">Reference proteome</keyword>
<dbReference type="InterPro" id="IPR003594">
    <property type="entry name" value="HATPase_dom"/>
</dbReference>
<comment type="caution">
    <text evidence="9">The sequence shown here is derived from an EMBL/GenBank/DDBJ whole genome shotgun (WGS) entry which is preliminary data.</text>
</comment>
<dbReference type="EMBL" id="SHKP01000005">
    <property type="protein sequence ID" value="RZU00633.1"/>
    <property type="molecule type" value="Genomic_DNA"/>
</dbReference>
<dbReference type="SMART" id="SM00387">
    <property type="entry name" value="HATPase_c"/>
    <property type="match status" value="1"/>
</dbReference>
<evidence type="ECO:0000256" key="2">
    <source>
        <dbReference type="ARBA" id="ARBA00004429"/>
    </source>
</evidence>
<dbReference type="Gene3D" id="1.10.287.130">
    <property type="match status" value="1"/>
</dbReference>
<keyword evidence="5" id="KW-0808">Transferase</keyword>
<dbReference type="EC" id="2.7.13.3" evidence="3"/>
<comment type="catalytic activity">
    <reaction evidence="1">
        <text>ATP + protein L-histidine = ADP + protein N-phospho-L-histidine.</text>
        <dbReference type="EC" id="2.7.13.3"/>
    </reaction>
</comment>
<dbReference type="SUPFAM" id="SSF55781">
    <property type="entry name" value="GAF domain-like"/>
    <property type="match status" value="4"/>
</dbReference>
<evidence type="ECO:0000259" key="8">
    <source>
        <dbReference type="PROSITE" id="PS50109"/>
    </source>
</evidence>
<evidence type="ECO:0000256" key="7">
    <source>
        <dbReference type="SAM" id="MobiDB-lite"/>
    </source>
</evidence>
<evidence type="ECO:0000256" key="4">
    <source>
        <dbReference type="ARBA" id="ARBA00022553"/>
    </source>
</evidence>
<dbReference type="PROSITE" id="PS50109">
    <property type="entry name" value="HIS_KIN"/>
    <property type="match status" value="1"/>
</dbReference>
<dbReference type="PRINTS" id="PR00344">
    <property type="entry name" value="BCTRLSENSOR"/>
</dbReference>
<dbReference type="CDD" id="cd16922">
    <property type="entry name" value="HATPase_EvgS-ArcB-TorS-like"/>
    <property type="match status" value="1"/>
</dbReference>
<dbReference type="Pfam" id="PF02518">
    <property type="entry name" value="HATPase_c"/>
    <property type="match status" value="1"/>
</dbReference>
<dbReference type="FunFam" id="3.30.565.10:FF:000006">
    <property type="entry name" value="Sensor histidine kinase WalK"/>
    <property type="match status" value="1"/>
</dbReference>
<organism evidence="9 10">
    <name type="scientific">Rivibacter subsaxonicus</name>
    <dbReference type="NCBI Taxonomy" id="457575"/>
    <lineage>
        <taxon>Bacteria</taxon>
        <taxon>Pseudomonadati</taxon>
        <taxon>Pseudomonadota</taxon>
        <taxon>Betaproteobacteria</taxon>
        <taxon>Burkholderiales</taxon>
        <taxon>Rivibacter</taxon>
    </lineage>
</organism>
<keyword evidence="6 9" id="KW-0418">Kinase</keyword>
<dbReference type="Pfam" id="PF00512">
    <property type="entry name" value="HisKA"/>
    <property type="match status" value="1"/>
</dbReference>
<keyword evidence="4" id="KW-0597">Phosphoprotein</keyword>
<dbReference type="SMART" id="SM00065">
    <property type="entry name" value="GAF"/>
    <property type="match status" value="4"/>
</dbReference>
<evidence type="ECO:0000256" key="1">
    <source>
        <dbReference type="ARBA" id="ARBA00000085"/>
    </source>
</evidence>
<reference evidence="9 10" key="1">
    <citation type="submission" date="2019-02" db="EMBL/GenBank/DDBJ databases">
        <title>Genomic Encyclopedia of Type Strains, Phase IV (KMG-IV): sequencing the most valuable type-strain genomes for metagenomic binning, comparative biology and taxonomic classification.</title>
        <authorList>
            <person name="Goeker M."/>
        </authorList>
    </citation>
    <scope>NUCLEOTIDE SEQUENCE [LARGE SCALE GENOMIC DNA]</scope>
    <source>
        <strain evidence="9 10">DSM 19570</strain>
    </source>
</reference>
<dbReference type="PANTHER" id="PTHR43047:SF78">
    <property type="entry name" value="SENSORY_REGULATORY PROTEIN RPFC"/>
    <property type="match status" value="1"/>
</dbReference>
<dbReference type="InterPro" id="IPR029016">
    <property type="entry name" value="GAF-like_dom_sf"/>
</dbReference>
<dbReference type="SUPFAM" id="SSF47384">
    <property type="entry name" value="Homodimeric domain of signal transducing histidine kinase"/>
    <property type="match status" value="1"/>
</dbReference>
<feature type="domain" description="Histidine kinase" evidence="8">
    <location>
        <begin position="785"/>
        <end position="1002"/>
    </location>
</feature>
<dbReference type="OrthoDB" id="9810730at2"/>
<evidence type="ECO:0000256" key="5">
    <source>
        <dbReference type="ARBA" id="ARBA00022679"/>
    </source>
</evidence>
<gene>
    <name evidence="9" type="ORF">EV670_1344</name>
</gene>
<dbReference type="Gene3D" id="3.30.565.10">
    <property type="entry name" value="Histidine kinase-like ATPase, C-terminal domain"/>
    <property type="match status" value="1"/>
</dbReference>
<accession>A0A4Q7VVL8</accession>
<dbReference type="RefSeq" id="WP_130431077.1">
    <property type="nucleotide sequence ID" value="NZ_SHKP01000005.1"/>
</dbReference>
<evidence type="ECO:0000313" key="10">
    <source>
        <dbReference type="Proteomes" id="UP000293671"/>
    </source>
</evidence>
<dbReference type="SMART" id="SM00388">
    <property type="entry name" value="HisKA"/>
    <property type="match status" value="1"/>
</dbReference>
<dbReference type="GO" id="GO:0005886">
    <property type="term" value="C:plasma membrane"/>
    <property type="evidence" value="ECO:0007669"/>
    <property type="project" value="UniProtKB-SubCell"/>
</dbReference>
<dbReference type="InterPro" id="IPR004358">
    <property type="entry name" value="Sig_transdc_His_kin-like_C"/>
</dbReference>
<dbReference type="PANTHER" id="PTHR43047">
    <property type="entry name" value="TWO-COMPONENT HISTIDINE PROTEIN KINASE"/>
    <property type="match status" value="1"/>
</dbReference>
<evidence type="ECO:0000313" key="9">
    <source>
        <dbReference type="EMBL" id="RZU00633.1"/>
    </source>
</evidence>
<dbReference type="InterPro" id="IPR003018">
    <property type="entry name" value="GAF"/>
</dbReference>
<sequence>MKAQEKTGGQRRTGVSAATQEPLGQAQPCSPRTQRRPGATESALELQRQAHACALAQAKEQQAATSEILRLISRSPADVQPVFDAIVAHALRLCGASFAFVMRHQDGRLSLAARTDSTPEFADYLARGFAVDRETTTGRAALSRQPVQVIDFMAEPGVGVTPAHRSESVRTVLAVPLLREEQLLGVIAIWRREVQPFLEQQIALLQTFADQAVIAIENLRLFNELEARNRELTEALEQQTATGEILRVISQSPTDVQPVFDTIVAAALKLCAASSANVVTFDGELIHVAAIAPVRPEGADALRRHFGSYPRRPSRDTANTRAILTCRVVSIPDVLNDSDYAAGATAIAAGYRSVLSVPLIREASPIGAITVARAEPGAFPEQQVALLQTFADQAVIAIENARLFRELEARNRDLIEALEQQTATSEILRVLSRSPTDAQPVFDAIAAAALKLCDATSANLLTFDGEFLHIASMAMVSPEAEQALRELYPRPLDRGVVAGRAVLARSVVAIHDVHVDPDYAFKGGAQMGFRSVVGIPFMRKGVPIGVIAVGRRDPGPFSEKQIALLQTFADQAVIALENVRLFKELEARTTELTQSVGELRALGEVSQAVSSTLDLEAVLSTIVARATQLAGMDGGAIYEYDEARQEFRLHTTDRLPDELVEALRSAPIAKGEGAIGRLAATGEPVAVHDIVDQGTYQSRVREILIRLGYRSLLAVPLLREDRLLGGLLVNRKSAGEFAPRVIDLLKTFATQSALAIQNARLFREIEDKSRQLEIASRHKSAFLANMSHELRTPLNAIIGFTRIVMRRSQERLEPQQFDNLEKILASGQHLLALINTILDLAKVEAGRVELNPAAIEPAPLLDQCMRTIEPLLKDGVVLLRDFDGGMPPMLVDEELLRQVLINLLSNAAKFTARGSIRVRLRAGRGGVEIAVADSGIGIAADKLESIFEEFEQADAGSTRLHGGTGLGLTIARRLARLMGGEILVESVAGVGSTFTLTLPARCPSPQP</sequence>
<evidence type="ECO:0000256" key="3">
    <source>
        <dbReference type="ARBA" id="ARBA00012438"/>
    </source>
</evidence>
<comment type="subcellular location">
    <subcellularLocation>
        <location evidence="2">Cell inner membrane</location>
        <topology evidence="2">Multi-pass membrane protein</topology>
    </subcellularLocation>
</comment>
<dbReference type="InterPro" id="IPR036097">
    <property type="entry name" value="HisK_dim/P_sf"/>
</dbReference>
<dbReference type="GO" id="GO:0000155">
    <property type="term" value="F:phosphorelay sensor kinase activity"/>
    <property type="evidence" value="ECO:0007669"/>
    <property type="project" value="InterPro"/>
</dbReference>
<dbReference type="AlphaFoldDB" id="A0A4Q7VVL8"/>
<dbReference type="Gene3D" id="3.30.450.40">
    <property type="match status" value="4"/>
</dbReference>
<name>A0A4Q7VVL8_9BURK</name>
<proteinExistence type="predicted"/>
<protein>
    <recommendedName>
        <fullName evidence="3">histidine kinase</fullName>
        <ecNumber evidence="3">2.7.13.3</ecNumber>
    </recommendedName>
</protein>
<dbReference type="SUPFAM" id="SSF55874">
    <property type="entry name" value="ATPase domain of HSP90 chaperone/DNA topoisomerase II/histidine kinase"/>
    <property type="match status" value="1"/>
</dbReference>
<dbReference type="InterPro" id="IPR003661">
    <property type="entry name" value="HisK_dim/P_dom"/>
</dbReference>
<evidence type="ECO:0000256" key="6">
    <source>
        <dbReference type="ARBA" id="ARBA00022777"/>
    </source>
</evidence>
<dbReference type="InterPro" id="IPR005467">
    <property type="entry name" value="His_kinase_dom"/>
</dbReference>
<dbReference type="InterPro" id="IPR036890">
    <property type="entry name" value="HATPase_C_sf"/>
</dbReference>
<dbReference type="CDD" id="cd00082">
    <property type="entry name" value="HisKA"/>
    <property type="match status" value="1"/>
</dbReference>
<feature type="region of interest" description="Disordered" evidence="7">
    <location>
        <begin position="1"/>
        <end position="41"/>
    </location>
</feature>
<dbReference type="Pfam" id="PF13185">
    <property type="entry name" value="GAF_2"/>
    <property type="match status" value="4"/>
</dbReference>